<keyword evidence="17" id="KW-1185">Reference proteome</keyword>
<dbReference type="InterPro" id="IPR000032">
    <property type="entry name" value="HPr-like"/>
</dbReference>
<keyword evidence="16" id="KW-0670">Pyruvate</keyword>
<evidence type="ECO:0000313" key="17">
    <source>
        <dbReference type="Proteomes" id="UP000266693"/>
    </source>
</evidence>
<evidence type="ECO:0000256" key="8">
    <source>
        <dbReference type="ARBA" id="ARBA00022597"/>
    </source>
</evidence>
<accession>A0A396RS19</accession>
<comment type="subcellular location">
    <subcellularLocation>
        <location evidence="3">Cytoplasm</location>
    </subcellularLocation>
</comment>
<evidence type="ECO:0000256" key="4">
    <source>
        <dbReference type="ARBA" id="ARBA00007837"/>
    </source>
</evidence>
<dbReference type="OrthoDB" id="9765468at2"/>
<dbReference type="PROSITE" id="PS00371">
    <property type="entry name" value="PTS_EIIA_TYPE_1_HIS"/>
    <property type="match status" value="1"/>
</dbReference>
<dbReference type="SUPFAM" id="SSF52009">
    <property type="entry name" value="Phosphohistidine domain"/>
    <property type="match status" value="1"/>
</dbReference>
<evidence type="ECO:0000256" key="13">
    <source>
        <dbReference type="ARBA" id="ARBA00022842"/>
    </source>
</evidence>
<dbReference type="PROSITE" id="PS51093">
    <property type="entry name" value="PTS_EIIA_TYPE_1"/>
    <property type="match status" value="1"/>
</dbReference>
<dbReference type="NCBIfam" id="TIGR01417">
    <property type="entry name" value="PTS_I_fam"/>
    <property type="match status" value="1"/>
</dbReference>
<evidence type="ECO:0000256" key="12">
    <source>
        <dbReference type="ARBA" id="ARBA00022777"/>
    </source>
</evidence>
<dbReference type="PROSITE" id="PS51350">
    <property type="entry name" value="PTS_HPR_DOM"/>
    <property type="match status" value="1"/>
</dbReference>
<dbReference type="Pfam" id="PF05524">
    <property type="entry name" value="PEP-utilisers_N"/>
    <property type="match status" value="1"/>
</dbReference>
<dbReference type="Gene3D" id="3.30.1340.10">
    <property type="entry name" value="HPr-like"/>
    <property type="match status" value="1"/>
</dbReference>
<dbReference type="InterPro" id="IPR023151">
    <property type="entry name" value="PEP_util_CS"/>
</dbReference>
<keyword evidence="12" id="KW-0418">Kinase</keyword>
<dbReference type="GO" id="GO:0046872">
    <property type="term" value="F:metal ion binding"/>
    <property type="evidence" value="ECO:0007669"/>
    <property type="project" value="UniProtKB-KW"/>
</dbReference>
<dbReference type="InterPro" id="IPR040442">
    <property type="entry name" value="Pyrv_kinase-like_dom_sf"/>
</dbReference>
<dbReference type="InterPro" id="IPR050499">
    <property type="entry name" value="PEP-utilizing_PTS_enzyme"/>
</dbReference>
<evidence type="ECO:0000256" key="11">
    <source>
        <dbReference type="ARBA" id="ARBA00022723"/>
    </source>
</evidence>
<dbReference type="NCBIfam" id="TIGR01003">
    <property type="entry name" value="PTS_HPr_family"/>
    <property type="match status" value="1"/>
</dbReference>
<dbReference type="Pfam" id="PF00381">
    <property type="entry name" value="PTS-HPr"/>
    <property type="match status" value="1"/>
</dbReference>
<dbReference type="PANTHER" id="PTHR46244:SF6">
    <property type="entry name" value="PHOSPHOENOLPYRUVATE-PROTEIN PHOSPHOTRANSFERASE"/>
    <property type="match status" value="1"/>
</dbReference>
<keyword evidence="7" id="KW-0963">Cytoplasm</keyword>
<dbReference type="InterPro" id="IPR006318">
    <property type="entry name" value="PTS_EI-like"/>
</dbReference>
<dbReference type="SUPFAM" id="SSF55594">
    <property type="entry name" value="HPr-like"/>
    <property type="match status" value="1"/>
</dbReference>
<evidence type="ECO:0000256" key="10">
    <source>
        <dbReference type="ARBA" id="ARBA00022683"/>
    </source>
</evidence>
<dbReference type="Gene3D" id="1.10.274.10">
    <property type="entry name" value="PtsI, HPr-binding domain"/>
    <property type="match status" value="1"/>
</dbReference>
<dbReference type="InterPro" id="IPR035895">
    <property type="entry name" value="HPr-like_sf"/>
</dbReference>
<dbReference type="InterPro" id="IPR008731">
    <property type="entry name" value="PTS_EIN"/>
</dbReference>
<dbReference type="InterPro" id="IPR008279">
    <property type="entry name" value="PEP-util_enz_mobile_dom"/>
</dbReference>
<keyword evidence="6" id="KW-0813">Transport</keyword>
<dbReference type="GO" id="GO:0008965">
    <property type="term" value="F:phosphoenolpyruvate-protein phosphotransferase activity"/>
    <property type="evidence" value="ECO:0007669"/>
    <property type="project" value="UniProtKB-EC"/>
</dbReference>
<dbReference type="SUPFAM" id="SSF47831">
    <property type="entry name" value="Enzyme I of the PEP:sugar phosphotransferase system HPr-binding (sub)domain"/>
    <property type="match status" value="1"/>
</dbReference>
<sequence length="821" mass="83334">MTEIRLGAPFAGWAVALDAVPDPVFAERMMGDGIAIDPLDPIVRAPCDAVVSAVAPSRHSVTLRLENGAEILIHIGLETVALKGAGFTALVAAGDEVEAGTPLIEIDLDAVARGARSLLTPITVANEGFAIDGLATNRKVAQGDAIFTVRAVGGAAAQADTGPDTARCELVIPLAHGIHARPAARIAAALKGFSAEVSLEAHGRAGNARSTVGLLSLGLRHGDSVAIVGRGADSRAAVTAIATLIEGGMGEAGEPAGEERRTAVAAPSSGPVFRGVTAAPGLAVGPAFHLVIPDIAVPERGAGAAAELTALDRALAEVDAALARTAEGEGGAIVAAHRALLDDPDLIAAVRADIAAGHSAGWAWRAATRRYAETIRATGDPLLIERIADLIDVERRVVSALLGGETPATPAAPAGAIVIAEELLPSQFLSLDPAAIGGICTAGGGPTSHVAILAAAAGVPMLVAAGAGVLAIDEGAEVILDADAATLDAAPDAAVRAAMDSRLSAHRERRAAEVEAAHADCVTADGARIEIFANLGSLDDATRAVAAGAEGCGLLRTEFLFLDRAEAPSEEEQREAYAAIAAALGGRPLIVRTLDIGGDKPVPYLPFPPEDNPALGARGIRLSLARPDLLRAQFRAILAGVPEEQCRIMLPMIVDRGEFAQARAMLDEAAAAVRCDRPPLGVMIETPAAALLAHDIAAEADFLSVGTNDLTQYALAADRGNPALAGRIDALHPAVLRLITLAGEGAAAHGRWLGVCGALASDPRAAAILIGLGVTELSASPAAVPALKAAVRALRTEDCRALARRALALGTAEAVRAMLEE</sequence>
<keyword evidence="10" id="KW-0598">Phosphotransferase system</keyword>
<dbReference type="InterPro" id="IPR036618">
    <property type="entry name" value="PtsI_HPr-bd_sf"/>
</dbReference>
<dbReference type="InterPro" id="IPR001127">
    <property type="entry name" value="PTS_EIIA_1_perm"/>
</dbReference>
<comment type="cofactor">
    <cofactor evidence="2">
        <name>Mg(2+)</name>
        <dbReference type="ChEBI" id="CHEBI:18420"/>
    </cofactor>
</comment>
<dbReference type="Pfam" id="PF02896">
    <property type="entry name" value="PEP-utilizers_C"/>
    <property type="match status" value="1"/>
</dbReference>
<feature type="domain" description="HPr" evidence="15">
    <location>
        <begin position="165"/>
        <end position="255"/>
    </location>
</feature>
<evidence type="ECO:0000256" key="2">
    <source>
        <dbReference type="ARBA" id="ARBA00001946"/>
    </source>
</evidence>
<dbReference type="InterPro" id="IPR001020">
    <property type="entry name" value="PTS_HPr_His_P_site"/>
</dbReference>
<dbReference type="InterPro" id="IPR015813">
    <property type="entry name" value="Pyrv/PenolPyrv_kinase-like_dom"/>
</dbReference>
<dbReference type="SUPFAM" id="SSF51621">
    <property type="entry name" value="Phosphoenolpyruvate/pyruvate domain"/>
    <property type="match status" value="1"/>
</dbReference>
<comment type="caution">
    <text evidence="16">The sequence shown here is derived from an EMBL/GenBank/DDBJ whole genome shotgun (WGS) entry which is preliminary data.</text>
</comment>
<dbReference type="Pfam" id="PF00358">
    <property type="entry name" value="PTS_EIIA_1"/>
    <property type="match status" value="1"/>
</dbReference>
<keyword evidence="13" id="KW-0460">Magnesium</keyword>
<dbReference type="PANTHER" id="PTHR46244">
    <property type="entry name" value="PHOSPHOENOLPYRUVATE-PROTEIN PHOSPHOTRANSFERASE"/>
    <property type="match status" value="1"/>
</dbReference>
<evidence type="ECO:0000256" key="9">
    <source>
        <dbReference type="ARBA" id="ARBA00022679"/>
    </source>
</evidence>
<dbReference type="Proteomes" id="UP000266693">
    <property type="component" value="Unassembled WGS sequence"/>
</dbReference>
<dbReference type="PROSITE" id="PS00369">
    <property type="entry name" value="PTS_HPR_HIS"/>
    <property type="match status" value="1"/>
</dbReference>
<dbReference type="PRINTS" id="PR00107">
    <property type="entry name" value="PHOSPHOCPHPR"/>
</dbReference>
<evidence type="ECO:0000256" key="7">
    <source>
        <dbReference type="ARBA" id="ARBA00022490"/>
    </source>
</evidence>
<proteinExistence type="inferred from homology"/>
<evidence type="ECO:0000259" key="14">
    <source>
        <dbReference type="PROSITE" id="PS51093"/>
    </source>
</evidence>
<dbReference type="EC" id="2.7.3.9" evidence="5"/>
<keyword evidence="9 16" id="KW-0808">Transferase</keyword>
<reference evidence="16 17" key="1">
    <citation type="submission" date="2018-08" db="EMBL/GenBank/DDBJ databases">
        <title>The multiple taxonomic identification of Sphingomonas gilva.</title>
        <authorList>
            <person name="Zhu D."/>
            <person name="Zheng S."/>
        </authorList>
    </citation>
    <scope>NUCLEOTIDE SEQUENCE [LARGE SCALE GENOMIC DNA]</scope>
    <source>
        <strain evidence="16 17">ZDH117</strain>
    </source>
</reference>
<dbReference type="InterPro" id="IPR036637">
    <property type="entry name" value="Phosphohistidine_dom_sf"/>
</dbReference>
<evidence type="ECO:0000256" key="5">
    <source>
        <dbReference type="ARBA" id="ARBA00012232"/>
    </source>
</evidence>
<dbReference type="RefSeq" id="WP_118862968.1">
    <property type="nucleotide sequence ID" value="NZ_QWLV01000001.1"/>
</dbReference>
<dbReference type="Gene3D" id="2.70.70.10">
    <property type="entry name" value="Glucose Permease (Domain IIA)"/>
    <property type="match status" value="1"/>
</dbReference>
<feature type="domain" description="PTS EIIA type-1" evidence="14">
    <location>
        <begin position="22"/>
        <end position="126"/>
    </location>
</feature>
<dbReference type="SUPFAM" id="SSF51261">
    <property type="entry name" value="Duplicated hybrid motif"/>
    <property type="match status" value="1"/>
</dbReference>
<dbReference type="PRINTS" id="PR01736">
    <property type="entry name" value="PHPHTRNFRASE"/>
</dbReference>
<dbReference type="GO" id="GO:0005737">
    <property type="term" value="C:cytoplasm"/>
    <property type="evidence" value="ECO:0007669"/>
    <property type="project" value="UniProtKB-SubCell"/>
</dbReference>
<evidence type="ECO:0000313" key="16">
    <source>
        <dbReference type="EMBL" id="RHW19464.1"/>
    </source>
</evidence>
<dbReference type="PROSITE" id="PS00742">
    <property type="entry name" value="PEP_ENZYMES_2"/>
    <property type="match status" value="1"/>
</dbReference>
<keyword evidence="11" id="KW-0479">Metal-binding</keyword>
<dbReference type="GO" id="GO:0016301">
    <property type="term" value="F:kinase activity"/>
    <property type="evidence" value="ECO:0007669"/>
    <property type="project" value="UniProtKB-KW"/>
</dbReference>
<comment type="catalytic activity">
    <reaction evidence="1">
        <text>L-histidyl-[protein] + phosphoenolpyruvate = N(pros)-phospho-L-histidyl-[protein] + pyruvate</text>
        <dbReference type="Rhea" id="RHEA:23880"/>
        <dbReference type="Rhea" id="RHEA-COMP:9745"/>
        <dbReference type="Rhea" id="RHEA-COMP:9746"/>
        <dbReference type="ChEBI" id="CHEBI:15361"/>
        <dbReference type="ChEBI" id="CHEBI:29979"/>
        <dbReference type="ChEBI" id="CHEBI:58702"/>
        <dbReference type="ChEBI" id="CHEBI:64837"/>
        <dbReference type="EC" id="2.7.3.9"/>
    </reaction>
</comment>
<dbReference type="Gene3D" id="3.20.20.60">
    <property type="entry name" value="Phosphoenolpyruvate-binding domains"/>
    <property type="match status" value="1"/>
</dbReference>
<name>A0A396RS19_9SPHN</name>
<protein>
    <recommendedName>
        <fullName evidence="5">phosphoenolpyruvate--protein phosphotransferase</fullName>
        <ecNumber evidence="5">2.7.3.9</ecNumber>
    </recommendedName>
</protein>
<evidence type="ECO:0000256" key="1">
    <source>
        <dbReference type="ARBA" id="ARBA00000683"/>
    </source>
</evidence>
<comment type="similarity">
    <text evidence="4">Belongs to the PEP-utilizing enzyme family.</text>
</comment>
<dbReference type="GO" id="GO:0009401">
    <property type="term" value="P:phosphoenolpyruvate-dependent sugar phosphotransferase system"/>
    <property type="evidence" value="ECO:0007669"/>
    <property type="project" value="UniProtKB-KW"/>
</dbReference>
<keyword evidence="8" id="KW-0762">Sugar transport</keyword>
<evidence type="ECO:0000256" key="6">
    <source>
        <dbReference type="ARBA" id="ARBA00022448"/>
    </source>
</evidence>
<dbReference type="EMBL" id="QWLV01000001">
    <property type="protein sequence ID" value="RHW19464.1"/>
    <property type="molecule type" value="Genomic_DNA"/>
</dbReference>
<dbReference type="NCBIfam" id="TIGR00830">
    <property type="entry name" value="PTBA"/>
    <property type="match status" value="1"/>
</dbReference>
<dbReference type="CDD" id="cd00367">
    <property type="entry name" value="PTS-HPr_like"/>
    <property type="match status" value="1"/>
</dbReference>
<evidence type="ECO:0000256" key="3">
    <source>
        <dbReference type="ARBA" id="ARBA00004496"/>
    </source>
</evidence>
<dbReference type="Pfam" id="PF00391">
    <property type="entry name" value="PEP-utilizers"/>
    <property type="match status" value="1"/>
</dbReference>
<organism evidence="16 17">
    <name type="scientific">Sphingomonas gilva</name>
    <dbReference type="NCBI Taxonomy" id="2305907"/>
    <lineage>
        <taxon>Bacteria</taxon>
        <taxon>Pseudomonadati</taxon>
        <taxon>Pseudomonadota</taxon>
        <taxon>Alphaproteobacteria</taxon>
        <taxon>Sphingomonadales</taxon>
        <taxon>Sphingomonadaceae</taxon>
        <taxon>Sphingomonas</taxon>
    </lineage>
</organism>
<gene>
    <name evidence="16" type="primary">ptsP</name>
    <name evidence="16" type="ORF">D1610_02940</name>
</gene>
<dbReference type="InterPro" id="IPR000121">
    <property type="entry name" value="PEP_util_C"/>
</dbReference>
<dbReference type="AlphaFoldDB" id="A0A396RS19"/>
<dbReference type="Gene3D" id="3.50.30.10">
    <property type="entry name" value="Phosphohistidine domain"/>
    <property type="match status" value="1"/>
</dbReference>
<dbReference type="InterPro" id="IPR011055">
    <property type="entry name" value="Dup_hybrid_motif"/>
</dbReference>
<evidence type="ECO:0000259" key="15">
    <source>
        <dbReference type="PROSITE" id="PS51350"/>
    </source>
</evidence>